<dbReference type="RefSeq" id="WP_344105910.1">
    <property type="nucleotide sequence ID" value="NZ_BAAANL010000009.1"/>
</dbReference>
<name>A0ABN2NL82_9MICO</name>
<evidence type="ECO:0008006" key="3">
    <source>
        <dbReference type="Google" id="ProtNLM"/>
    </source>
</evidence>
<dbReference type="Gene3D" id="3.40.50.300">
    <property type="entry name" value="P-loop containing nucleotide triphosphate hydrolases"/>
    <property type="match status" value="1"/>
</dbReference>
<sequence>MAVFALTGVNGGPGVSTTCLGLAMSWPRPVLLLEADPRGLSSLLTGWFQGSRPYRSGLVELALSSLSPADALRDVAQTIEGTHVSYVAGPRSHAQAPVLRGVWSPLADALAELETTGTDVIVDAGTLGAPGSPEPILARADATLVTVRSSLPALAGARPWADAVTREHPWQWPGLLVIGDGRPYTAREAGQALGLPVIAQIAWDPDGANVYYQGARPPRRFETSTYVRSLRAAVSALTSMAARARVDATTAVSAS</sequence>
<dbReference type="Proteomes" id="UP001501094">
    <property type="component" value="Unassembled WGS sequence"/>
</dbReference>
<protein>
    <recommendedName>
        <fullName evidence="3">MinD-like ATPase involved in chromosome partitioning or flagellar assembly</fullName>
    </recommendedName>
</protein>
<dbReference type="InterPro" id="IPR027417">
    <property type="entry name" value="P-loop_NTPase"/>
</dbReference>
<evidence type="ECO:0000313" key="2">
    <source>
        <dbReference type="Proteomes" id="UP001501094"/>
    </source>
</evidence>
<reference evidence="2" key="1">
    <citation type="journal article" date="2019" name="Int. J. Syst. Evol. Microbiol.">
        <title>The Global Catalogue of Microorganisms (GCM) 10K type strain sequencing project: providing services to taxonomists for standard genome sequencing and annotation.</title>
        <authorList>
            <consortium name="The Broad Institute Genomics Platform"/>
            <consortium name="The Broad Institute Genome Sequencing Center for Infectious Disease"/>
            <person name="Wu L."/>
            <person name="Ma J."/>
        </authorList>
    </citation>
    <scope>NUCLEOTIDE SEQUENCE [LARGE SCALE GENOMIC DNA]</scope>
    <source>
        <strain evidence="2">JCM 14326</strain>
    </source>
</reference>
<organism evidence="1 2">
    <name type="scientific">Myceligenerans crystallogenes</name>
    <dbReference type="NCBI Taxonomy" id="316335"/>
    <lineage>
        <taxon>Bacteria</taxon>
        <taxon>Bacillati</taxon>
        <taxon>Actinomycetota</taxon>
        <taxon>Actinomycetes</taxon>
        <taxon>Micrococcales</taxon>
        <taxon>Promicromonosporaceae</taxon>
        <taxon>Myceligenerans</taxon>
    </lineage>
</organism>
<evidence type="ECO:0000313" key="1">
    <source>
        <dbReference type="EMBL" id="GAA1874174.1"/>
    </source>
</evidence>
<comment type="caution">
    <text evidence="1">The sequence shown here is derived from an EMBL/GenBank/DDBJ whole genome shotgun (WGS) entry which is preliminary data.</text>
</comment>
<dbReference type="EMBL" id="BAAANL010000009">
    <property type="protein sequence ID" value="GAA1874174.1"/>
    <property type="molecule type" value="Genomic_DNA"/>
</dbReference>
<keyword evidence="2" id="KW-1185">Reference proteome</keyword>
<gene>
    <name evidence="1" type="ORF">GCM10009751_37140</name>
</gene>
<accession>A0ABN2NL82</accession>
<proteinExistence type="predicted"/>
<dbReference type="SUPFAM" id="SSF52540">
    <property type="entry name" value="P-loop containing nucleoside triphosphate hydrolases"/>
    <property type="match status" value="1"/>
</dbReference>